<gene>
    <name evidence="10" type="ORF">E4P82_07255</name>
</gene>
<dbReference type="PANTHER" id="PTHR30572:SF4">
    <property type="entry name" value="ABC TRANSPORTER PERMEASE YTRF"/>
    <property type="match status" value="1"/>
</dbReference>
<evidence type="ECO:0000256" key="3">
    <source>
        <dbReference type="ARBA" id="ARBA00022692"/>
    </source>
</evidence>
<reference evidence="10 11" key="1">
    <citation type="submission" date="2019-03" db="EMBL/GenBank/DDBJ databases">
        <title>Metabolic reconstructions from genomes of highly enriched 'Candidatus Accumulibacter' and 'Candidatus Competibacter' bioreactor populations.</title>
        <authorList>
            <person name="Annavajhala M.K."/>
            <person name="Welles L."/>
            <person name="Abbas B."/>
            <person name="Sorokin D."/>
            <person name="Park H."/>
            <person name="Van Loosdrecht M."/>
            <person name="Chandran K."/>
        </authorList>
    </citation>
    <scope>NUCLEOTIDE SEQUENCE [LARGE SCALE GENOMIC DNA]</scope>
    <source>
        <strain evidence="10 11">SBR_G</strain>
    </source>
</reference>
<evidence type="ECO:0000259" key="9">
    <source>
        <dbReference type="Pfam" id="PF12704"/>
    </source>
</evidence>
<evidence type="ECO:0000256" key="2">
    <source>
        <dbReference type="ARBA" id="ARBA00022475"/>
    </source>
</evidence>
<evidence type="ECO:0000259" key="8">
    <source>
        <dbReference type="Pfam" id="PF02687"/>
    </source>
</evidence>
<evidence type="ECO:0000256" key="6">
    <source>
        <dbReference type="ARBA" id="ARBA00038076"/>
    </source>
</evidence>
<keyword evidence="3 7" id="KW-0812">Transmembrane</keyword>
<evidence type="ECO:0000256" key="5">
    <source>
        <dbReference type="ARBA" id="ARBA00023136"/>
    </source>
</evidence>
<protein>
    <submittedName>
        <fullName evidence="10">FtsX-like permease family protein</fullName>
    </submittedName>
</protein>
<name>A0ABX1TM96_9GAMM</name>
<sequence length="402" mass="43009">MFWSSVLLALRAIRRNLLRSFLTILGIVIGVGAVITMVTLGNGATRAVSDQISSLGSNLIMVRPGQRLGPGRDSAGAPRFKASDAEAIAAQISSINAVAPVANKSVTVVYAARNWSTTVTGSTDAYFTVGNWQLADGRVFTKAEQRAGKAVCVIGATVRKELFGDRPPLGDELRIKNFACEVIGLLQSKGQSAMGMDQDDIIVIPLRTLQRRLAGNQDVNTLMVSAQDSGDTDRIMADLRLLMRERRKIVANEDDNFSILDTRQIAEAMTGTTKVLTMLLGAVAAVSLLVGGIGIMNIMLVSVTERTREIGIRLAIGALEREVLLQFLIEAVALSSLGGVVGITLATLASLGLAKIMQVPYVFDPGINLLSFLFSAAIGVIFGYFPARRAARLDPIDALRHE</sequence>
<evidence type="ECO:0000256" key="4">
    <source>
        <dbReference type="ARBA" id="ARBA00022989"/>
    </source>
</evidence>
<evidence type="ECO:0000256" key="1">
    <source>
        <dbReference type="ARBA" id="ARBA00004651"/>
    </source>
</evidence>
<dbReference type="Pfam" id="PF12704">
    <property type="entry name" value="MacB_PCD"/>
    <property type="match status" value="1"/>
</dbReference>
<dbReference type="RefSeq" id="WP_169248281.1">
    <property type="nucleotide sequence ID" value="NZ_SPMZ01000019.1"/>
</dbReference>
<feature type="transmembrane region" description="Helical" evidence="7">
    <location>
        <begin position="21"/>
        <end position="41"/>
    </location>
</feature>
<dbReference type="InterPro" id="IPR050250">
    <property type="entry name" value="Macrolide_Exporter_MacB"/>
</dbReference>
<comment type="similarity">
    <text evidence="6">Belongs to the ABC-4 integral membrane protein family.</text>
</comment>
<evidence type="ECO:0000256" key="7">
    <source>
        <dbReference type="SAM" id="Phobius"/>
    </source>
</evidence>
<comment type="subcellular location">
    <subcellularLocation>
        <location evidence="1">Cell membrane</location>
        <topology evidence="1">Multi-pass membrane protein</topology>
    </subcellularLocation>
</comment>
<proteinExistence type="inferred from homology"/>
<dbReference type="Proteomes" id="UP000760480">
    <property type="component" value="Unassembled WGS sequence"/>
</dbReference>
<feature type="transmembrane region" description="Helical" evidence="7">
    <location>
        <begin position="366"/>
        <end position="385"/>
    </location>
</feature>
<organism evidence="10 11">
    <name type="scientific">Candidatus Competibacter phosphatis</name>
    <dbReference type="NCBI Taxonomy" id="221280"/>
    <lineage>
        <taxon>Bacteria</taxon>
        <taxon>Pseudomonadati</taxon>
        <taxon>Pseudomonadota</taxon>
        <taxon>Gammaproteobacteria</taxon>
        <taxon>Candidatus Competibacteraceae</taxon>
        <taxon>Candidatus Competibacter</taxon>
    </lineage>
</organism>
<feature type="transmembrane region" description="Helical" evidence="7">
    <location>
        <begin position="278"/>
        <end position="303"/>
    </location>
</feature>
<accession>A0ABX1TM96</accession>
<keyword evidence="4 7" id="KW-1133">Transmembrane helix</keyword>
<evidence type="ECO:0000313" key="11">
    <source>
        <dbReference type="Proteomes" id="UP000760480"/>
    </source>
</evidence>
<comment type="caution">
    <text evidence="10">The sequence shown here is derived from an EMBL/GenBank/DDBJ whole genome shotgun (WGS) entry which is preliminary data.</text>
</comment>
<keyword evidence="2" id="KW-1003">Cell membrane</keyword>
<evidence type="ECO:0000313" key="10">
    <source>
        <dbReference type="EMBL" id="NMQ19020.1"/>
    </source>
</evidence>
<dbReference type="InterPro" id="IPR025857">
    <property type="entry name" value="MacB_PCD"/>
</dbReference>
<feature type="domain" description="ABC3 transporter permease C-terminal" evidence="8">
    <location>
        <begin position="282"/>
        <end position="395"/>
    </location>
</feature>
<dbReference type="Pfam" id="PF02687">
    <property type="entry name" value="FtsX"/>
    <property type="match status" value="1"/>
</dbReference>
<feature type="domain" description="MacB-like periplasmic core" evidence="9">
    <location>
        <begin position="20"/>
        <end position="240"/>
    </location>
</feature>
<keyword evidence="11" id="KW-1185">Reference proteome</keyword>
<keyword evidence="5 7" id="KW-0472">Membrane</keyword>
<dbReference type="PANTHER" id="PTHR30572">
    <property type="entry name" value="MEMBRANE COMPONENT OF TRANSPORTER-RELATED"/>
    <property type="match status" value="1"/>
</dbReference>
<feature type="transmembrane region" description="Helical" evidence="7">
    <location>
        <begin position="323"/>
        <end position="346"/>
    </location>
</feature>
<dbReference type="EMBL" id="SPMZ01000019">
    <property type="protein sequence ID" value="NMQ19020.1"/>
    <property type="molecule type" value="Genomic_DNA"/>
</dbReference>
<dbReference type="InterPro" id="IPR003838">
    <property type="entry name" value="ABC3_permease_C"/>
</dbReference>